<dbReference type="EMBL" id="JADOXO010000361">
    <property type="protein sequence ID" value="KAF9805850.1"/>
    <property type="molecule type" value="Genomic_DNA"/>
</dbReference>
<accession>A0A8H7NVJ0</accession>
<organism evidence="1 2">
    <name type="scientific">Rhodonia placenta</name>
    <dbReference type="NCBI Taxonomy" id="104341"/>
    <lineage>
        <taxon>Eukaryota</taxon>
        <taxon>Fungi</taxon>
        <taxon>Dikarya</taxon>
        <taxon>Basidiomycota</taxon>
        <taxon>Agaricomycotina</taxon>
        <taxon>Agaricomycetes</taxon>
        <taxon>Polyporales</taxon>
        <taxon>Adustoporiaceae</taxon>
        <taxon>Rhodonia</taxon>
    </lineage>
</organism>
<name>A0A8H7NVJ0_9APHY</name>
<sequence length="530" mass="57918">MVQPFPNELWLDIFKGLAEEGELDVLARCSLVDVSGGGLRWWRGPAMVAIIGGNSKDGRRPIPHLATFVSRLAGRWTSVEELTIYHAAWQARDLDLNGQITQDGVSSITALRLCDVTLPSILTLGQLASPWSAVRRLVLANVTFPSVTTFARLLSCAFVRHGFDLRSVPVNPGLPLQLADVELAYDFSLHSDPCSVADLADFFIASGLSENLRRIKACLSPLLRVASEYDVALNRLVKHSVQSLHHLSLNSYSPNFISNPQSISIAPYFDVSENTCLEYLDLKVQITRADMSHLCAPVVEILSRVTSTHISRIRVYFHPYSRQSGPGIDVDLEALVDELPQLDSLLSGSIFHSLTNVFVYVSTFYRPNLQYEDAARELRLCLPRLDARGLLGIGFNGILYAARIGMHWDEDMGELRCHRIKEAAAQNAVPTNGGTSADGDRHTNNATTGAFPHEADAYADAQRPPSLNLMDAQVLAALTCDNEPVPPHATAGSGTSVDISTPDDHGTSGLLVDEGAIKLMMTDVHASRCR</sequence>
<proteinExistence type="predicted"/>
<comment type="caution">
    <text evidence="1">The sequence shown here is derived from an EMBL/GenBank/DDBJ whole genome shotgun (WGS) entry which is preliminary data.</text>
</comment>
<evidence type="ECO:0000313" key="1">
    <source>
        <dbReference type="EMBL" id="KAF9805850.1"/>
    </source>
</evidence>
<protein>
    <submittedName>
        <fullName evidence="1">Uncharacterized protein</fullName>
    </submittedName>
</protein>
<evidence type="ECO:0000313" key="2">
    <source>
        <dbReference type="Proteomes" id="UP000639403"/>
    </source>
</evidence>
<reference evidence="1" key="2">
    <citation type="journal article" name="Front. Microbiol.">
        <title>Degradative Capacity of Two Strains of Rhodonia placenta: From Phenotype to Genotype.</title>
        <authorList>
            <person name="Kolle M."/>
            <person name="Horta M.A.C."/>
            <person name="Nowrousian M."/>
            <person name="Ohm R.A."/>
            <person name="Benz J.P."/>
            <person name="Pilgard A."/>
        </authorList>
    </citation>
    <scope>NUCLEOTIDE SEQUENCE</scope>
    <source>
        <strain evidence="1">FPRL280</strain>
    </source>
</reference>
<reference evidence="1" key="1">
    <citation type="submission" date="2020-11" db="EMBL/GenBank/DDBJ databases">
        <authorList>
            <person name="Koelle M."/>
            <person name="Horta M.A.C."/>
            <person name="Nowrousian M."/>
            <person name="Ohm R.A."/>
            <person name="Benz P."/>
            <person name="Pilgard A."/>
        </authorList>
    </citation>
    <scope>NUCLEOTIDE SEQUENCE</scope>
    <source>
        <strain evidence="1">FPRL280</strain>
    </source>
</reference>
<dbReference type="Proteomes" id="UP000639403">
    <property type="component" value="Unassembled WGS sequence"/>
</dbReference>
<dbReference type="AlphaFoldDB" id="A0A8H7NVJ0"/>
<gene>
    <name evidence="1" type="ORF">IEO21_08914</name>
</gene>